<name>W4RS73_9BACI</name>
<protein>
    <submittedName>
        <fullName evidence="1">Uncharacterized protein</fullName>
    </submittedName>
</protein>
<gene>
    <name evidence="1" type="ORF">JCM21738_4249</name>
</gene>
<evidence type="ECO:0000313" key="2">
    <source>
        <dbReference type="Proteomes" id="UP000018949"/>
    </source>
</evidence>
<comment type="caution">
    <text evidence="1">The sequence shown here is derived from an EMBL/GenBank/DDBJ whole genome shotgun (WGS) entry which is preliminary data.</text>
</comment>
<keyword evidence="2" id="KW-1185">Reference proteome</keyword>
<accession>W4RS73</accession>
<dbReference type="AlphaFoldDB" id="W4RS73"/>
<dbReference type="Proteomes" id="UP000018949">
    <property type="component" value="Unassembled WGS sequence"/>
</dbReference>
<proteinExistence type="predicted"/>
<evidence type="ECO:0000313" key="1">
    <source>
        <dbReference type="EMBL" id="GAE47285.1"/>
    </source>
</evidence>
<sequence length="51" mass="6151">MEDFNEEYGVFQKALNIEDPWYVVDYELNQKDLTLDIYLDFKRGAKFVCSH</sequence>
<reference evidence="1 2" key="1">
    <citation type="submission" date="2013-12" db="EMBL/GenBank/DDBJ databases">
        <title>NBRP : Genome information of microbial organism related human and environment.</title>
        <authorList>
            <person name="Hattori M."/>
            <person name="Oshima K."/>
            <person name="Inaba H."/>
            <person name="Suda W."/>
            <person name="Sakamoto M."/>
            <person name="Iino T."/>
            <person name="Kitahara M."/>
            <person name="Oshida Y."/>
            <person name="Iida T."/>
            <person name="Kudo T."/>
            <person name="Itoh T."/>
            <person name="Ahmed I."/>
            <person name="Ohkuma M."/>
        </authorList>
    </citation>
    <scope>NUCLEOTIDE SEQUENCE [LARGE SCALE GENOMIC DNA]</scope>
    <source>
        <strain evidence="1 2">JCM 21738</strain>
    </source>
</reference>
<dbReference type="EMBL" id="BAUW01000070">
    <property type="protein sequence ID" value="GAE47285.1"/>
    <property type="molecule type" value="Genomic_DNA"/>
</dbReference>
<organism evidence="1 2">
    <name type="scientific">Mesobacillus boroniphilus JCM 21738</name>
    <dbReference type="NCBI Taxonomy" id="1294265"/>
    <lineage>
        <taxon>Bacteria</taxon>
        <taxon>Bacillati</taxon>
        <taxon>Bacillota</taxon>
        <taxon>Bacilli</taxon>
        <taxon>Bacillales</taxon>
        <taxon>Bacillaceae</taxon>
        <taxon>Mesobacillus</taxon>
    </lineage>
</organism>